<evidence type="ECO:0000256" key="1">
    <source>
        <dbReference type="ARBA" id="ARBA00004937"/>
    </source>
</evidence>
<dbReference type="GO" id="GO:0005829">
    <property type="term" value="C:cytosol"/>
    <property type="evidence" value="ECO:0007669"/>
    <property type="project" value="TreeGrafter"/>
</dbReference>
<feature type="binding site" evidence="7">
    <location>
        <position position="221"/>
    </location>
    <ligand>
        <name>substrate</name>
    </ligand>
</feature>
<dbReference type="PANTHER" id="PTHR23429:SF0">
    <property type="entry name" value="GLUCOSE-6-PHOSPHATE 1-DEHYDROGENASE"/>
    <property type="match status" value="1"/>
</dbReference>
<comment type="similarity">
    <text evidence="2 7">Belongs to the glucose-6-phosphate dehydrogenase family.</text>
</comment>
<dbReference type="PIRSF" id="PIRSF000110">
    <property type="entry name" value="G6PD"/>
    <property type="match status" value="1"/>
</dbReference>
<keyword evidence="5 7" id="KW-0560">Oxidoreductase</keyword>
<dbReference type="PANTHER" id="PTHR23429">
    <property type="entry name" value="GLUCOSE-6-PHOSPHATE 1-DEHYDROGENASE G6PD"/>
    <property type="match status" value="1"/>
</dbReference>
<keyword evidence="4 7" id="KW-0521">NADP</keyword>
<keyword evidence="3 7" id="KW-0313">Glucose metabolism</keyword>
<feature type="binding site" evidence="7">
    <location>
        <position position="191"/>
    </location>
    <ligand>
        <name>NADP(+)</name>
        <dbReference type="ChEBI" id="CHEBI:58349"/>
    </ligand>
</feature>
<evidence type="ECO:0000256" key="2">
    <source>
        <dbReference type="ARBA" id="ARBA00009975"/>
    </source>
</evidence>
<dbReference type="InterPro" id="IPR022674">
    <property type="entry name" value="G6P_DH_NAD-bd"/>
</dbReference>
<feature type="domain" description="Glucose-6-phosphate dehydrogenase C-terminal" evidence="9">
    <location>
        <begin position="232"/>
        <end position="531"/>
    </location>
</feature>
<evidence type="ECO:0000256" key="7">
    <source>
        <dbReference type="HAMAP-Rule" id="MF_00966"/>
    </source>
</evidence>
<evidence type="ECO:0000256" key="6">
    <source>
        <dbReference type="ARBA" id="ARBA00023277"/>
    </source>
</evidence>
<dbReference type="EMBL" id="CP060697">
    <property type="protein sequence ID" value="QNM81704.1"/>
    <property type="molecule type" value="Genomic_DNA"/>
</dbReference>
<feature type="binding site" evidence="7">
    <location>
        <begin position="59"/>
        <end position="66"/>
    </location>
    <ligand>
        <name>NADP(+)</name>
        <dbReference type="ChEBI" id="CHEBI:58349"/>
    </ligand>
</feature>
<gene>
    <name evidence="7 10" type="primary">zwf</name>
    <name evidence="10" type="ORF">H8M03_06385</name>
</gene>
<reference evidence="10 11" key="1">
    <citation type="submission" date="2020-08" db="EMBL/GenBank/DDBJ databases">
        <title>Sphingomonas sp. sand1-3 16S ribosomal RNA gene Genome sequencing and assembly.</title>
        <authorList>
            <person name="Kang M."/>
        </authorList>
    </citation>
    <scope>NUCLEOTIDE SEQUENCE [LARGE SCALE GENOMIC DNA]</scope>
    <source>
        <strain evidence="11">sand1-3</strain>
    </source>
</reference>
<dbReference type="InterPro" id="IPR019796">
    <property type="entry name" value="G6P_DH_AS"/>
</dbReference>
<evidence type="ECO:0000256" key="5">
    <source>
        <dbReference type="ARBA" id="ARBA00023002"/>
    </source>
</evidence>
<feature type="binding site" evidence="7">
    <location>
        <position position="93"/>
    </location>
    <ligand>
        <name>NADP(+)</name>
        <dbReference type="ChEBI" id="CHEBI:58349"/>
    </ligand>
</feature>
<feature type="active site" description="Proton acceptor" evidence="7">
    <location>
        <position position="283"/>
    </location>
</feature>
<dbReference type="GO" id="GO:0050661">
    <property type="term" value="F:NADP binding"/>
    <property type="evidence" value="ECO:0007669"/>
    <property type="project" value="UniProtKB-UniRule"/>
</dbReference>
<dbReference type="PRINTS" id="PR00079">
    <property type="entry name" value="G6PDHDRGNASE"/>
</dbReference>
<feature type="binding site" evidence="7">
    <location>
        <position position="225"/>
    </location>
    <ligand>
        <name>substrate</name>
    </ligand>
</feature>
<feature type="binding site" evidence="7">
    <location>
        <position position="278"/>
    </location>
    <ligand>
        <name>substrate</name>
    </ligand>
</feature>
<evidence type="ECO:0000259" key="8">
    <source>
        <dbReference type="Pfam" id="PF00479"/>
    </source>
</evidence>
<dbReference type="PROSITE" id="PS00069">
    <property type="entry name" value="G6P_DEHYDROGENASE"/>
    <property type="match status" value="1"/>
</dbReference>
<dbReference type="UniPathway" id="UPA00115">
    <property type="reaction ID" value="UER00408"/>
</dbReference>
<evidence type="ECO:0000259" key="9">
    <source>
        <dbReference type="Pfam" id="PF02781"/>
    </source>
</evidence>
<dbReference type="AlphaFoldDB" id="A0A7G9KZA5"/>
<dbReference type="InterPro" id="IPR001282">
    <property type="entry name" value="G6P_DH"/>
</dbReference>
<dbReference type="HAMAP" id="MF_00966">
    <property type="entry name" value="G6PD"/>
    <property type="match status" value="1"/>
</dbReference>
<dbReference type="Proteomes" id="UP000515861">
    <property type="component" value="Chromosome"/>
</dbReference>
<proteinExistence type="inferred from homology"/>
<feature type="binding site" evidence="7">
    <location>
        <position position="381"/>
    </location>
    <ligand>
        <name>substrate</name>
    </ligand>
</feature>
<dbReference type="GO" id="GO:0009051">
    <property type="term" value="P:pentose-phosphate shunt, oxidative branch"/>
    <property type="evidence" value="ECO:0007669"/>
    <property type="project" value="TreeGrafter"/>
</dbReference>
<dbReference type="Pfam" id="PF00479">
    <property type="entry name" value="G6PD_N"/>
    <property type="match status" value="1"/>
</dbReference>
<sequence>MPAASPSRLSFRPSVTRSSRVSASLHDVRPRIEDLLRPASAKAKAASMTDQVSTLLMFGATGDLARRMLWPSLYGLHHDKLLDATLRLVGTARSELDTAAFRDQVVDALKEHLPAEFYDEATARAFVQRIDYLAMDATDPAAADKLGALARDYPGKIAVFLSTAPSLFKQTIERLVAAGLSGEGVRLALEKPLGTSLASSNEINDAVAAAFPESHIFRIDHYLGKETVQNLLALRFANAIFEPLWNARTIDHVQITIAETIGLEGRADYYDGTGALRDMVQNHMLQLLALVAMEPPASFNADAVRNEKVKILQSLRPIAQDRVESDLVIGQYVEGEIGGQRAASYVSELGGPSMTETFIAMKVNIDNWRWAGVPFYLRTGKRLSSRRTEIVIQFKKVPHSMFEAGGAHATSNRLIISIQPEEDITLELMAKVPGLDFGGMRLREVELGIGRADAFADVRRRIAYERLLLDLIDGNSLLFVRRDEVEAQWRWIDALRVSLAASGIRPQPYAAGSWGPPAAKALVGRHGVDWND</sequence>
<evidence type="ECO:0000313" key="11">
    <source>
        <dbReference type="Proteomes" id="UP000515861"/>
    </source>
</evidence>
<keyword evidence="11" id="KW-1185">Reference proteome</keyword>
<dbReference type="EC" id="1.1.1.49" evidence="7"/>
<dbReference type="SUPFAM" id="SSF51735">
    <property type="entry name" value="NAD(P)-binding Rossmann-fold domains"/>
    <property type="match status" value="1"/>
</dbReference>
<name>A0A7G9KZA5_9SPHN</name>
<evidence type="ECO:0000256" key="4">
    <source>
        <dbReference type="ARBA" id="ARBA00022857"/>
    </source>
</evidence>
<evidence type="ECO:0000313" key="10">
    <source>
        <dbReference type="EMBL" id="QNM81704.1"/>
    </source>
</evidence>
<comment type="pathway">
    <text evidence="1 7">Carbohydrate degradation; pentose phosphate pathway; D-ribulose 5-phosphate from D-glucose 6-phosphate (oxidative stage): step 1/3.</text>
</comment>
<dbReference type="GO" id="GO:0006006">
    <property type="term" value="P:glucose metabolic process"/>
    <property type="evidence" value="ECO:0007669"/>
    <property type="project" value="UniProtKB-KW"/>
</dbReference>
<comment type="function">
    <text evidence="7">Catalyzes the oxidation of glucose 6-phosphate to 6-phosphogluconolactone.</text>
</comment>
<dbReference type="InterPro" id="IPR036291">
    <property type="entry name" value="NAD(P)-bd_dom_sf"/>
</dbReference>
<protein>
    <recommendedName>
        <fullName evidence="7">Glucose-6-phosphate 1-dehydrogenase</fullName>
        <shortName evidence="7">G6PD</shortName>
        <ecNumber evidence="7">1.1.1.49</ecNumber>
    </recommendedName>
</protein>
<dbReference type="InterPro" id="IPR022675">
    <property type="entry name" value="G6P_DH_C"/>
</dbReference>
<dbReference type="NCBIfam" id="TIGR00871">
    <property type="entry name" value="zwf"/>
    <property type="match status" value="1"/>
</dbReference>
<comment type="caution">
    <text evidence="7">Lacks conserved residue(s) required for the propagation of feature annotation.</text>
</comment>
<evidence type="ECO:0000256" key="3">
    <source>
        <dbReference type="ARBA" id="ARBA00022526"/>
    </source>
</evidence>
<organism evidence="10 11">
    <name type="scientific">Sphingomonas sabuli</name>
    <dbReference type="NCBI Taxonomy" id="2764186"/>
    <lineage>
        <taxon>Bacteria</taxon>
        <taxon>Pseudomonadati</taxon>
        <taxon>Pseudomonadota</taxon>
        <taxon>Alphaproteobacteria</taxon>
        <taxon>Sphingomonadales</taxon>
        <taxon>Sphingomonadaceae</taxon>
        <taxon>Sphingomonas</taxon>
    </lineage>
</organism>
<comment type="catalytic activity">
    <reaction evidence="7">
        <text>D-glucose 6-phosphate + NADP(+) = 6-phospho-D-glucono-1,5-lactone + NADPH + H(+)</text>
        <dbReference type="Rhea" id="RHEA:15841"/>
        <dbReference type="ChEBI" id="CHEBI:15378"/>
        <dbReference type="ChEBI" id="CHEBI:57783"/>
        <dbReference type="ChEBI" id="CHEBI:57955"/>
        <dbReference type="ChEBI" id="CHEBI:58349"/>
        <dbReference type="ChEBI" id="CHEBI:61548"/>
        <dbReference type="EC" id="1.1.1.49"/>
    </reaction>
</comment>
<accession>A0A7G9KZA5</accession>
<dbReference type="Pfam" id="PF02781">
    <property type="entry name" value="G6PD_C"/>
    <property type="match status" value="1"/>
</dbReference>
<feature type="binding site" evidence="7">
    <location>
        <position position="259"/>
    </location>
    <ligand>
        <name>substrate</name>
    </ligand>
</feature>
<feature type="domain" description="Glucose-6-phosphate dehydrogenase NAD-binding" evidence="8">
    <location>
        <begin position="57"/>
        <end position="230"/>
    </location>
</feature>
<dbReference type="Gene3D" id="3.30.360.10">
    <property type="entry name" value="Dihydrodipicolinate Reductase, domain 2"/>
    <property type="match status" value="1"/>
</dbReference>
<dbReference type="GO" id="GO:0004345">
    <property type="term" value="F:glucose-6-phosphate dehydrogenase activity"/>
    <property type="evidence" value="ECO:0007669"/>
    <property type="project" value="UniProtKB-UniRule"/>
</dbReference>
<dbReference type="KEGG" id="ssau:H8M03_06385"/>
<keyword evidence="6 7" id="KW-0119">Carbohydrate metabolism</keyword>
<dbReference type="Gene3D" id="3.40.50.720">
    <property type="entry name" value="NAD(P)-binding Rossmann-like Domain"/>
    <property type="match status" value="1"/>
</dbReference>
<dbReference type="SUPFAM" id="SSF55347">
    <property type="entry name" value="Glyceraldehyde-3-phosphate dehydrogenase-like, C-terminal domain"/>
    <property type="match status" value="1"/>
</dbReference>